<evidence type="ECO:0000259" key="1">
    <source>
        <dbReference type="Pfam" id="PF00483"/>
    </source>
</evidence>
<dbReference type="SUPFAM" id="SSF53448">
    <property type="entry name" value="Nucleotide-diphospho-sugar transferases"/>
    <property type="match status" value="1"/>
</dbReference>
<keyword evidence="2" id="KW-0808">Transferase</keyword>
<dbReference type="AlphaFoldDB" id="T0ZC79"/>
<organism evidence="2">
    <name type="scientific">mine drainage metagenome</name>
    <dbReference type="NCBI Taxonomy" id="410659"/>
    <lineage>
        <taxon>unclassified sequences</taxon>
        <taxon>metagenomes</taxon>
        <taxon>ecological metagenomes</taxon>
    </lineage>
</organism>
<dbReference type="InterPro" id="IPR005835">
    <property type="entry name" value="NTP_transferase_dom"/>
</dbReference>
<dbReference type="GO" id="GO:0016740">
    <property type="term" value="F:transferase activity"/>
    <property type="evidence" value="ECO:0007669"/>
    <property type="project" value="UniProtKB-KW"/>
</dbReference>
<dbReference type="InterPro" id="IPR029044">
    <property type="entry name" value="Nucleotide-diphossugar_trans"/>
</dbReference>
<gene>
    <name evidence="2" type="ORF">B1A_14775</name>
</gene>
<reference evidence="2" key="1">
    <citation type="submission" date="2013-08" db="EMBL/GenBank/DDBJ databases">
        <authorList>
            <person name="Mendez C."/>
            <person name="Richter M."/>
            <person name="Ferrer M."/>
            <person name="Sanchez J."/>
        </authorList>
    </citation>
    <scope>NUCLEOTIDE SEQUENCE</scope>
</reference>
<accession>T0ZC79</accession>
<protein>
    <submittedName>
        <fullName evidence="2">Nucleotidyl transferase</fullName>
    </submittedName>
</protein>
<dbReference type="Gene3D" id="3.90.550.10">
    <property type="entry name" value="Spore Coat Polysaccharide Biosynthesis Protein SpsA, Chain A"/>
    <property type="match status" value="1"/>
</dbReference>
<sequence>MRSGNWTGAFTRPCCSASGRTSWTRISAISCQDRDGRGALTVTRFVEKPSLVAANELIQAGGLWNTFIVVSTGLALLELYRKRFPEIVDVMRSALESDRRASWEGAAMAELYERLPVVDFSRDLLAEQLTALRVLPVRPCGWSDLGTPERVAGALRRTPRPVEAPQQSSVGYLSLAEQYERVR</sequence>
<dbReference type="EMBL" id="AUZX01010850">
    <property type="protein sequence ID" value="EQD45586.1"/>
    <property type="molecule type" value="Genomic_DNA"/>
</dbReference>
<proteinExistence type="predicted"/>
<feature type="domain" description="Nucleotidyl transferase" evidence="1">
    <location>
        <begin position="38"/>
        <end position="150"/>
    </location>
</feature>
<dbReference type="Pfam" id="PF00483">
    <property type="entry name" value="NTP_transferase"/>
    <property type="match status" value="1"/>
</dbReference>
<reference evidence="2" key="2">
    <citation type="journal article" date="2014" name="ISME J.">
        <title>Microbial stratification in low pH oxic and suboxic macroscopic growths along an acid mine drainage.</title>
        <authorList>
            <person name="Mendez-Garcia C."/>
            <person name="Mesa V."/>
            <person name="Sprenger R.R."/>
            <person name="Richter M."/>
            <person name="Diez M.S."/>
            <person name="Solano J."/>
            <person name="Bargiela R."/>
            <person name="Golyshina O.V."/>
            <person name="Manteca A."/>
            <person name="Ramos J.L."/>
            <person name="Gallego J.R."/>
            <person name="Llorente I."/>
            <person name="Martins Dos Santos V.A."/>
            <person name="Jensen O.N."/>
            <person name="Pelaez A.I."/>
            <person name="Sanchez J."/>
            <person name="Ferrer M."/>
        </authorList>
    </citation>
    <scope>NUCLEOTIDE SEQUENCE</scope>
</reference>
<comment type="caution">
    <text evidence="2">The sequence shown here is derived from an EMBL/GenBank/DDBJ whole genome shotgun (WGS) entry which is preliminary data.</text>
</comment>
<name>T0ZC79_9ZZZZ</name>
<feature type="non-terminal residue" evidence="2">
    <location>
        <position position="183"/>
    </location>
</feature>
<evidence type="ECO:0000313" key="2">
    <source>
        <dbReference type="EMBL" id="EQD45586.1"/>
    </source>
</evidence>